<dbReference type="InterPro" id="IPR011701">
    <property type="entry name" value="MFS"/>
</dbReference>
<dbReference type="NCBIfam" id="TIGR00711">
    <property type="entry name" value="efflux_EmrB"/>
    <property type="match status" value="1"/>
</dbReference>
<dbReference type="SUPFAM" id="SSF103473">
    <property type="entry name" value="MFS general substrate transporter"/>
    <property type="match status" value="1"/>
</dbReference>
<accession>A0ABV9DRR7</accession>
<dbReference type="RefSeq" id="WP_378572203.1">
    <property type="nucleotide sequence ID" value="NZ_JBHSFQ010000004.1"/>
</dbReference>
<evidence type="ECO:0000313" key="9">
    <source>
        <dbReference type="EMBL" id="MFC4561595.1"/>
    </source>
</evidence>
<feature type="transmembrane region" description="Helical" evidence="7">
    <location>
        <begin position="140"/>
        <end position="159"/>
    </location>
</feature>
<evidence type="ECO:0000256" key="5">
    <source>
        <dbReference type="ARBA" id="ARBA00022989"/>
    </source>
</evidence>
<feature type="transmembrane region" description="Helical" evidence="7">
    <location>
        <begin position="165"/>
        <end position="189"/>
    </location>
</feature>
<evidence type="ECO:0000256" key="7">
    <source>
        <dbReference type="SAM" id="Phobius"/>
    </source>
</evidence>
<feature type="domain" description="Major facilitator superfamily (MFS) profile" evidence="8">
    <location>
        <begin position="13"/>
        <end position="502"/>
    </location>
</feature>
<feature type="transmembrane region" description="Helical" evidence="7">
    <location>
        <begin position="82"/>
        <end position="101"/>
    </location>
</feature>
<comment type="subcellular location">
    <subcellularLocation>
        <location evidence="1">Cell membrane</location>
        <topology evidence="1">Multi-pass membrane protein</topology>
    </subcellularLocation>
</comment>
<evidence type="ECO:0000256" key="4">
    <source>
        <dbReference type="ARBA" id="ARBA00022692"/>
    </source>
</evidence>
<dbReference type="PROSITE" id="PS50850">
    <property type="entry name" value="MFS"/>
    <property type="match status" value="1"/>
</dbReference>
<evidence type="ECO:0000259" key="8">
    <source>
        <dbReference type="PROSITE" id="PS50850"/>
    </source>
</evidence>
<sequence length="521" mass="55187">MDPTSTYRRRWAILSVLVISLLVVVLDNTILNVALRVISDPDRGIGASQAELAWAINSYTLVFAGLLFTWGVIGDRVGRKRILLIGLALFGFGSLLSAYSQAPEQLIAARAVMGVGGAAVMPQTLSIISNVFPSEERSRAIGIWAGAVGLAMGIGPPLGGLLLEHFWWGSVFLVNVPVVIIGIALMLFLVPESRNERPGKIDPMGVGLSIVGLVLIVYGIISAGERSSLADPDVFIALIAGLVVIALFVRHEARSDHPALDVRLFRDPRMSVAVVAIVLMFFAMAGVLFFITFYWQSVRGFSPLHAGLLVLPIAAAQIMVSPLSPLLVERFGRKLVCASGVLLTSLALGFYSTLSEHTPVWLIAVAFFVQGAGMAMVMTPSTGAIMASVSPAKAGSASAVQNTARQFGVAMGVAVLGAVVSTVYRGDMAPHLARLPEKAPGSATASIEATLVFARSLGPEGAGLIAPAKEAFLHGMHLASLCSTGIGLLSLVIVLVWMPSSGRVERQDRRRRRKREGHSEG</sequence>
<feature type="transmembrane region" description="Helical" evidence="7">
    <location>
        <begin position="335"/>
        <end position="354"/>
    </location>
</feature>
<dbReference type="PANTHER" id="PTHR42718:SF42">
    <property type="entry name" value="EXPORT PROTEIN"/>
    <property type="match status" value="1"/>
</dbReference>
<feature type="transmembrane region" description="Helical" evidence="7">
    <location>
        <begin position="54"/>
        <end position="73"/>
    </location>
</feature>
<dbReference type="Gene3D" id="1.20.1250.20">
    <property type="entry name" value="MFS general substrate transporter like domains"/>
    <property type="match status" value="1"/>
</dbReference>
<dbReference type="Proteomes" id="UP001595923">
    <property type="component" value="Unassembled WGS sequence"/>
</dbReference>
<evidence type="ECO:0000256" key="6">
    <source>
        <dbReference type="ARBA" id="ARBA00023136"/>
    </source>
</evidence>
<feature type="transmembrane region" description="Helical" evidence="7">
    <location>
        <begin position="360"/>
        <end position="386"/>
    </location>
</feature>
<evidence type="ECO:0000313" key="10">
    <source>
        <dbReference type="Proteomes" id="UP001595923"/>
    </source>
</evidence>
<feature type="transmembrane region" description="Helical" evidence="7">
    <location>
        <begin position="478"/>
        <end position="500"/>
    </location>
</feature>
<dbReference type="Gene3D" id="1.20.1720.10">
    <property type="entry name" value="Multidrug resistance protein D"/>
    <property type="match status" value="1"/>
</dbReference>
<keyword evidence="4 7" id="KW-0812">Transmembrane</keyword>
<dbReference type="PRINTS" id="PR01036">
    <property type="entry name" value="TCRTETB"/>
</dbReference>
<feature type="transmembrane region" description="Helical" evidence="7">
    <location>
        <begin position="201"/>
        <end position="221"/>
    </location>
</feature>
<dbReference type="PANTHER" id="PTHR42718">
    <property type="entry name" value="MAJOR FACILITATOR SUPERFAMILY MULTIDRUG TRANSPORTER MFSC"/>
    <property type="match status" value="1"/>
</dbReference>
<evidence type="ECO:0000256" key="3">
    <source>
        <dbReference type="ARBA" id="ARBA00022475"/>
    </source>
</evidence>
<keyword evidence="10" id="KW-1185">Reference proteome</keyword>
<gene>
    <name evidence="9" type="ORF">ACFO4E_06985</name>
</gene>
<keyword evidence="3" id="KW-1003">Cell membrane</keyword>
<dbReference type="InterPro" id="IPR020846">
    <property type="entry name" value="MFS_dom"/>
</dbReference>
<evidence type="ECO:0000256" key="1">
    <source>
        <dbReference type="ARBA" id="ARBA00004651"/>
    </source>
</evidence>
<dbReference type="InterPro" id="IPR004638">
    <property type="entry name" value="EmrB-like"/>
</dbReference>
<feature type="transmembrane region" description="Helical" evidence="7">
    <location>
        <begin position="407"/>
        <end position="424"/>
    </location>
</feature>
<evidence type="ECO:0000256" key="2">
    <source>
        <dbReference type="ARBA" id="ARBA00022448"/>
    </source>
</evidence>
<keyword evidence="5 7" id="KW-1133">Transmembrane helix</keyword>
<feature type="transmembrane region" description="Helical" evidence="7">
    <location>
        <begin position="12"/>
        <end position="34"/>
    </location>
</feature>
<dbReference type="Pfam" id="PF07690">
    <property type="entry name" value="MFS_1"/>
    <property type="match status" value="1"/>
</dbReference>
<feature type="transmembrane region" description="Helical" evidence="7">
    <location>
        <begin position="233"/>
        <end position="249"/>
    </location>
</feature>
<keyword evidence="6 7" id="KW-0472">Membrane</keyword>
<name>A0ABV9DRR7_9ACTN</name>
<proteinExistence type="predicted"/>
<dbReference type="CDD" id="cd17321">
    <property type="entry name" value="MFS_MMR_MDR_like"/>
    <property type="match status" value="1"/>
</dbReference>
<keyword evidence="2" id="KW-0813">Transport</keyword>
<feature type="transmembrane region" description="Helical" evidence="7">
    <location>
        <begin position="307"/>
        <end position="328"/>
    </location>
</feature>
<dbReference type="EMBL" id="JBHSFQ010000004">
    <property type="protein sequence ID" value="MFC4561595.1"/>
    <property type="molecule type" value="Genomic_DNA"/>
</dbReference>
<organism evidence="9 10">
    <name type="scientific">Nocardiopsis mangrovi</name>
    <dbReference type="NCBI Taxonomy" id="1179818"/>
    <lineage>
        <taxon>Bacteria</taxon>
        <taxon>Bacillati</taxon>
        <taxon>Actinomycetota</taxon>
        <taxon>Actinomycetes</taxon>
        <taxon>Streptosporangiales</taxon>
        <taxon>Nocardiopsidaceae</taxon>
        <taxon>Nocardiopsis</taxon>
    </lineage>
</organism>
<feature type="transmembrane region" description="Helical" evidence="7">
    <location>
        <begin position="270"/>
        <end position="295"/>
    </location>
</feature>
<feature type="transmembrane region" description="Helical" evidence="7">
    <location>
        <begin position="107"/>
        <end position="128"/>
    </location>
</feature>
<reference evidence="10" key="1">
    <citation type="journal article" date="2019" name="Int. J. Syst. Evol. Microbiol.">
        <title>The Global Catalogue of Microorganisms (GCM) 10K type strain sequencing project: providing services to taxonomists for standard genome sequencing and annotation.</title>
        <authorList>
            <consortium name="The Broad Institute Genomics Platform"/>
            <consortium name="The Broad Institute Genome Sequencing Center for Infectious Disease"/>
            <person name="Wu L."/>
            <person name="Ma J."/>
        </authorList>
    </citation>
    <scope>NUCLEOTIDE SEQUENCE [LARGE SCALE GENOMIC DNA]</scope>
    <source>
        <strain evidence="10">XZYJ18</strain>
    </source>
</reference>
<dbReference type="InterPro" id="IPR036259">
    <property type="entry name" value="MFS_trans_sf"/>
</dbReference>
<protein>
    <submittedName>
        <fullName evidence="9">MFS transporter</fullName>
    </submittedName>
</protein>
<comment type="caution">
    <text evidence="9">The sequence shown here is derived from an EMBL/GenBank/DDBJ whole genome shotgun (WGS) entry which is preliminary data.</text>
</comment>